<evidence type="ECO:0000256" key="6">
    <source>
        <dbReference type="ARBA" id="ARBA00022989"/>
    </source>
</evidence>
<evidence type="ECO:0000256" key="12">
    <source>
        <dbReference type="SAM" id="Phobius"/>
    </source>
</evidence>
<comment type="subcellular location">
    <subcellularLocation>
        <location evidence="1">Membrane</location>
        <topology evidence="1">Single-pass type I membrane protein</topology>
    </subcellularLocation>
</comment>
<dbReference type="PRINTS" id="PR01638">
    <property type="entry name" value="MHCCLASSI"/>
</dbReference>
<dbReference type="InterPro" id="IPR007110">
    <property type="entry name" value="Ig-like_dom"/>
</dbReference>
<dbReference type="CDD" id="cd07698">
    <property type="entry name" value="IgC1_MHC_I_alpha3"/>
    <property type="match status" value="1"/>
</dbReference>
<keyword evidence="5" id="KW-0391">Immunity</keyword>
<evidence type="ECO:0000256" key="13">
    <source>
        <dbReference type="SAM" id="SignalP"/>
    </source>
</evidence>
<dbReference type="Proteomes" id="UP001652622">
    <property type="component" value="Unplaced"/>
</dbReference>
<keyword evidence="7 12" id="KW-0472">Membrane</keyword>
<keyword evidence="4 13" id="KW-0732">Signal</keyword>
<keyword evidence="2" id="KW-0490">MHC I</keyword>
<evidence type="ECO:0000313" key="16">
    <source>
        <dbReference type="RefSeq" id="XP_060549468.1"/>
    </source>
</evidence>
<evidence type="ECO:0000256" key="8">
    <source>
        <dbReference type="ARBA" id="ARBA00023157"/>
    </source>
</evidence>
<keyword evidence="3 12" id="KW-0812">Transmembrane</keyword>
<dbReference type="PROSITE" id="PS50835">
    <property type="entry name" value="IG_LIKE"/>
    <property type="match status" value="1"/>
</dbReference>
<dbReference type="InterPro" id="IPR013783">
    <property type="entry name" value="Ig-like_fold"/>
</dbReference>
<evidence type="ECO:0000256" key="9">
    <source>
        <dbReference type="ARBA" id="ARBA00023180"/>
    </source>
</evidence>
<dbReference type="InterPro" id="IPR036179">
    <property type="entry name" value="Ig-like_dom_sf"/>
</dbReference>
<evidence type="ECO:0000256" key="4">
    <source>
        <dbReference type="ARBA" id="ARBA00022729"/>
    </source>
</evidence>
<feature type="transmembrane region" description="Helical" evidence="12">
    <location>
        <begin position="312"/>
        <end position="336"/>
    </location>
</feature>
<name>A0ABM3ZM70_PANGU</name>
<dbReference type="InterPro" id="IPR003006">
    <property type="entry name" value="Ig/MHC_CS"/>
</dbReference>
<evidence type="ECO:0000259" key="14">
    <source>
        <dbReference type="PROSITE" id="PS50835"/>
    </source>
</evidence>
<dbReference type="Gene3D" id="2.60.40.10">
    <property type="entry name" value="Immunoglobulins"/>
    <property type="match status" value="1"/>
</dbReference>
<dbReference type="PROSITE" id="PS00290">
    <property type="entry name" value="IG_MHC"/>
    <property type="match status" value="1"/>
</dbReference>
<keyword evidence="8" id="KW-1015">Disulfide bond</keyword>
<sequence length="364" mass="42049">MAARMALRLLSLLVVGVALLESCFGASSHSMKYFYTGISEPSQGLPHFVTLGYVDDQLFSYYDSNSQRMEPRVSWMEKVGKEDPKYWDRNTQRERDSEEWFRENLENLRNRYNQSEGLHIIQVMYGCELRRDRSKGGFIRYGYEGRTFITFDKETLTWVAPDPQAQITQRKWDALQGMNQGWKTYLEEICIEWLEKYLSYGNETLLRRETPKVTVSSRTEVEDGMETHICQVHGFYPREIDASWTRDGEVWEEDTLHEPVAPNADGTYHYWISVKIDPKERDRYRCHVDHDSLQEPLDLELKEPTNSKSIPWLIIGCVVAALVLVGAIAGILLVFLKKRQDGYKATPTSDKGSNSSGQGSNQTV</sequence>
<dbReference type="InterPro" id="IPR011161">
    <property type="entry name" value="MHC_I-like_Ag-recog"/>
</dbReference>
<evidence type="ECO:0000256" key="11">
    <source>
        <dbReference type="SAM" id="MobiDB-lite"/>
    </source>
</evidence>
<accession>A0ABM3ZM70</accession>
<dbReference type="Pfam" id="PF07654">
    <property type="entry name" value="C1-set"/>
    <property type="match status" value="1"/>
</dbReference>
<dbReference type="RefSeq" id="XP_060549468.1">
    <property type="nucleotide sequence ID" value="XM_060693485.1"/>
</dbReference>
<feature type="region of interest" description="Disordered" evidence="11">
    <location>
        <begin position="344"/>
        <end position="364"/>
    </location>
</feature>
<feature type="chain" id="PRO_5046450980" evidence="13">
    <location>
        <begin position="26"/>
        <end position="364"/>
    </location>
</feature>
<proteinExistence type="inferred from homology"/>
<dbReference type="Pfam" id="PF00129">
    <property type="entry name" value="MHC_I"/>
    <property type="match status" value="1"/>
</dbReference>
<dbReference type="InterPro" id="IPR037055">
    <property type="entry name" value="MHC_I-like_Ag-recog_sf"/>
</dbReference>
<evidence type="ECO:0000256" key="5">
    <source>
        <dbReference type="ARBA" id="ARBA00022859"/>
    </source>
</evidence>
<dbReference type="SUPFAM" id="SSF48726">
    <property type="entry name" value="Immunoglobulin"/>
    <property type="match status" value="1"/>
</dbReference>
<feature type="signal peptide" evidence="13">
    <location>
        <begin position="1"/>
        <end position="25"/>
    </location>
</feature>
<reference evidence="16" key="1">
    <citation type="submission" date="2025-08" db="UniProtKB">
        <authorList>
            <consortium name="RefSeq"/>
        </authorList>
    </citation>
    <scope>IDENTIFICATION</scope>
    <source>
        <tissue evidence="16">Blood</tissue>
    </source>
</reference>
<evidence type="ECO:0000256" key="7">
    <source>
        <dbReference type="ARBA" id="ARBA00023136"/>
    </source>
</evidence>
<feature type="domain" description="Ig-like" evidence="14">
    <location>
        <begin position="211"/>
        <end position="302"/>
    </location>
</feature>
<dbReference type="GeneID" id="117656593"/>
<dbReference type="InterPro" id="IPR011162">
    <property type="entry name" value="MHC_I/II-like_Ag-recog"/>
</dbReference>
<dbReference type="InterPro" id="IPR003597">
    <property type="entry name" value="Ig_C1-set"/>
</dbReference>
<evidence type="ECO:0000256" key="3">
    <source>
        <dbReference type="ARBA" id="ARBA00022692"/>
    </source>
</evidence>
<comment type="similarity">
    <text evidence="10">Belongs to the MHC class I family.</text>
</comment>
<dbReference type="SUPFAM" id="SSF54452">
    <property type="entry name" value="MHC antigen-recognition domain"/>
    <property type="match status" value="1"/>
</dbReference>
<keyword evidence="15" id="KW-1185">Reference proteome</keyword>
<evidence type="ECO:0000256" key="2">
    <source>
        <dbReference type="ARBA" id="ARBA00022451"/>
    </source>
</evidence>
<evidence type="ECO:0000256" key="1">
    <source>
        <dbReference type="ARBA" id="ARBA00004479"/>
    </source>
</evidence>
<dbReference type="PANTHER" id="PTHR16675">
    <property type="entry name" value="MHC CLASS I-RELATED"/>
    <property type="match status" value="1"/>
</dbReference>
<dbReference type="SMART" id="SM00407">
    <property type="entry name" value="IGc1"/>
    <property type="match status" value="1"/>
</dbReference>
<keyword evidence="9" id="KW-0325">Glycoprotein</keyword>
<organism evidence="15 16">
    <name type="scientific">Pantherophis guttatus</name>
    <name type="common">Corn snake</name>
    <name type="synonym">Elaphe guttata</name>
    <dbReference type="NCBI Taxonomy" id="94885"/>
    <lineage>
        <taxon>Eukaryota</taxon>
        <taxon>Metazoa</taxon>
        <taxon>Chordata</taxon>
        <taxon>Craniata</taxon>
        <taxon>Vertebrata</taxon>
        <taxon>Euteleostomi</taxon>
        <taxon>Lepidosauria</taxon>
        <taxon>Squamata</taxon>
        <taxon>Bifurcata</taxon>
        <taxon>Unidentata</taxon>
        <taxon>Episquamata</taxon>
        <taxon>Toxicofera</taxon>
        <taxon>Serpentes</taxon>
        <taxon>Colubroidea</taxon>
        <taxon>Colubridae</taxon>
        <taxon>Colubrinae</taxon>
        <taxon>Pantherophis</taxon>
    </lineage>
</organism>
<evidence type="ECO:0000313" key="15">
    <source>
        <dbReference type="Proteomes" id="UP001652622"/>
    </source>
</evidence>
<keyword evidence="6 12" id="KW-1133">Transmembrane helix</keyword>
<gene>
    <name evidence="16" type="primary">LOC117656593</name>
</gene>
<dbReference type="PANTHER" id="PTHR16675:SF242">
    <property type="entry name" value="MAJOR HISTOCOMPATIBILITY COMPLEX CLASS I-RELATED GENE PROTEIN"/>
    <property type="match status" value="1"/>
</dbReference>
<dbReference type="InterPro" id="IPR001039">
    <property type="entry name" value="MHC_I_a_a1/a2"/>
</dbReference>
<evidence type="ECO:0000256" key="10">
    <source>
        <dbReference type="RuleBase" id="RU004439"/>
    </source>
</evidence>
<dbReference type="InterPro" id="IPR050208">
    <property type="entry name" value="MHC_class-I_related"/>
</dbReference>
<dbReference type="Gene3D" id="3.30.500.10">
    <property type="entry name" value="MHC class I-like antigen recognition-like"/>
    <property type="match status" value="1"/>
</dbReference>
<feature type="compositionally biased region" description="Low complexity" evidence="11">
    <location>
        <begin position="352"/>
        <end position="364"/>
    </location>
</feature>
<protein>
    <submittedName>
        <fullName evidence="16">H-2 class I histocompatibility antigen, Q9 alpha chain-like</fullName>
    </submittedName>
</protein>